<keyword evidence="7" id="KW-0472">Membrane</keyword>
<dbReference type="GO" id="GO:0038023">
    <property type="term" value="F:signaling receptor activity"/>
    <property type="evidence" value="ECO:0007669"/>
    <property type="project" value="TreeGrafter"/>
</dbReference>
<evidence type="ECO:0000256" key="7">
    <source>
        <dbReference type="ARBA" id="ARBA00023136"/>
    </source>
</evidence>
<name>A0A182J4J9_ANOAO</name>
<protein>
    <recommendedName>
        <fullName evidence="10">Leucine rich immune protein (Coil-less)</fullName>
    </recommendedName>
</protein>
<keyword evidence="3" id="KW-0812">Transmembrane</keyword>
<dbReference type="PANTHER" id="PTHR24365:SF541">
    <property type="entry name" value="PROTEIN TOLL-RELATED"/>
    <property type="match status" value="1"/>
</dbReference>
<dbReference type="GO" id="GO:0005886">
    <property type="term" value="C:plasma membrane"/>
    <property type="evidence" value="ECO:0007669"/>
    <property type="project" value="TreeGrafter"/>
</dbReference>
<dbReference type="SMART" id="SM00369">
    <property type="entry name" value="LRR_TYP"/>
    <property type="match status" value="4"/>
</dbReference>
<dbReference type="EnsemblMetazoa" id="AATE011213-RA">
    <property type="protein sequence ID" value="AATE011213-PA.1"/>
    <property type="gene ID" value="AATE011213"/>
</dbReference>
<organism evidence="9">
    <name type="scientific">Anopheles atroparvus</name>
    <name type="common">European mosquito</name>
    <dbReference type="NCBI Taxonomy" id="41427"/>
    <lineage>
        <taxon>Eukaryota</taxon>
        <taxon>Metazoa</taxon>
        <taxon>Ecdysozoa</taxon>
        <taxon>Arthropoda</taxon>
        <taxon>Hexapoda</taxon>
        <taxon>Insecta</taxon>
        <taxon>Pterygota</taxon>
        <taxon>Neoptera</taxon>
        <taxon>Endopterygota</taxon>
        <taxon>Diptera</taxon>
        <taxon>Nematocera</taxon>
        <taxon>Culicoidea</taxon>
        <taxon>Culicidae</taxon>
        <taxon>Anophelinae</taxon>
        <taxon>Anopheles</taxon>
    </lineage>
</organism>
<reference evidence="9" key="1">
    <citation type="submission" date="2022-08" db="UniProtKB">
        <authorList>
            <consortium name="EnsemblMetazoa"/>
        </authorList>
    </citation>
    <scope>IDENTIFICATION</scope>
    <source>
        <strain evidence="9">EBRO</strain>
    </source>
</reference>
<dbReference type="AlphaFoldDB" id="A0A182J4J9"/>
<dbReference type="SUPFAM" id="SSF52058">
    <property type="entry name" value="L domain-like"/>
    <property type="match status" value="1"/>
</dbReference>
<proteinExistence type="predicted"/>
<evidence type="ECO:0000256" key="8">
    <source>
        <dbReference type="ARBA" id="ARBA00023180"/>
    </source>
</evidence>
<keyword evidence="6" id="KW-1133">Transmembrane helix</keyword>
<dbReference type="InterPro" id="IPR032675">
    <property type="entry name" value="LRR_dom_sf"/>
</dbReference>
<keyword evidence="2" id="KW-0433">Leucine-rich repeat</keyword>
<sequence length="412" mass="45819">MGMTCMLASLNMTSDGIATLRKIPPNMFYSIKLEMVRMPENPSGVFLQRMAEFVNHIQIYTYREQVFQLLSGTSLSSISVYNAPALGQLLIAPTVNVSELYFSDCALDRVPPTINNLQPLESLTITRCRVRTFSFDTYINNPKLLSLDLSNNEIQTIAPTTIQTPFELAIENLYLSFNRLESVDMTAFVSLAALRGLDLSHNNLMKLAASSTVTWPKFDFLNLDSNQLKTLDLQWLSAPNLQRLQLSNNAFESIPQRLRRFPSLQLVSLSNNLFKSIDLAPFNGLPNLNSIDLSYNVNARSIRVSRPTSMPMLSSLYVENCGLLRFNTSGLDLPIINYISLTGNNFTIVPRLATAFPSLGSFSLEKNPLPCATVQASTELIMSGRLILGLPKEPESCKDGYVTLKGTLTLCC</sequence>
<evidence type="ECO:0000256" key="5">
    <source>
        <dbReference type="ARBA" id="ARBA00022737"/>
    </source>
</evidence>
<evidence type="ECO:0000313" key="9">
    <source>
        <dbReference type="EnsemblMetazoa" id="AATE011213-PA.1"/>
    </source>
</evidence>
<evidence type="ECO:0000256" key="6">
    <source>
        <dbReference type="ARBA" id="ARBA00022989"/>
    </source>
</evidence>
<dbReference type="VEuPathDB" id="VectorBase:AATE011213"/>
<dbReference type="Pfam" id="PF00560">
    <property type="entry name" value="LRR_1"/>
    <property type="match status" value="1"/>
</dbReference>
<accession>A0A182J4J9</accession>
<dbReference type="PROSITE" id="PS51450">
    <property type="entry name" value="LRR"/>
    <property type="match status" value="2"/>
</dbReference>
<evidence type="ECO:0000256" key="2">
    <source>
        <dbReference type="ARBA" id="ARBA00022614"/>
    </source>
</evidence>
<comment type="subcellular location">
    <subcellularLocation>
        <location evidence="1">Membrane</location>
        <topology evidence="1">Single-pass membrane protein</topology>
    </subcellularLocation>
</comment>
<dbReference type="GO" id="GO:0007165">
    <property type="term" value="P:signal transduction"/>
    <property type="evidence" value="ECO:0007669"/>
    <property type="project" value="TreeGrafter"/>
</dbReference>
<evidence type="ECO:0000256" key="1">
    <source>
        <dbReference type="ARBA" id="ARBA00004167"/>
    </source>
</evidence>
<evidence type="ECO:0000256" key="3">
    <source>
        <dbReference type="ARBA" id="ARBA00022692"/>
    </source>
</evidence>
<keyword evidence="5" id="KW-0677">Repeat</keyword>
<dbReference type="Pfam" id="PF13855">
    <property type="entry name" value="LRR_8"/>
    <property type="match status" value="2"/>
</dbReference>
<dbReference type="PANTHER" id="PTHR24365">
    <property type="entry name" value="TOLL-LIKE RECEPTOR"/>
    <property type="match status" value="1"/>
</dbReference>
<dbReference type="PRINTS" id="PR00019">
    <property type="entry name" value="LEURICHRPT"/>
</dbReference>
<evidence type="ECO:0008006" key="10">
    <source>
        <dbReference type="Google" id="ProtNLM"/>
    </source>
</evidence>
<dbReference type="Gene3D" id="3.80.10.10">
    <property type="entry name" value="Ribonuclease Inhibitor"/>
    <property type="match status" value="3"/>
</dbReference>
<evidence type="ECO:0000256" key="4">
    <source>
        <dbReference type="ARBA" id="ARBA00022729"/>
    </source>
</evidence>
<dbReference type="STRING" id="41427.A0A182J4J9"/>
<dbReference type="InterPro" id="IPR003591">
    <property type="entry name" value="Leu-rich_rpt_typical-subtyp"/>
</dbReference>
<keyword evidence="8" id="KW-0325">Glycoprotein</keyword>
<dbReference type="InterPro" id="IPR001611">
    <property type="entry name" value="Leu-rich_rpt"/>
</dbReference>
<keyword evidence="4" id="KW-0732">Signal</keyword>